<comment type="caution">
    <text evidence="2">The sequence shown here is derived from an EMBL/GenBank/DDBJ whole genome shotgun (WGS) entry which is preliminary data.</text>
</comment>
<dbReference type="PANTHER" id="PTHR13696:SF52">
    <property type="entry name" value="PARA FAMILY PROTEIN CT_582"/>
    <property type="match status" value="1"/>
</dbReference>
<protein>
    <submittedName>
        <fullName evidence="2">ParA family protein</fullName>
    </submittedName>
</protein>
<dbReference type="CDD" id="cd02042">
    <property type="entry name" value="ParAB_family"/>
    <property type="match status" value="1"/>
</dbReference>
<sequence>MAYIISTINMKGGVGKTTLTVNLAACLAKDYQKRVLVVDLDTQISATLSLVSPHDFSKLRKEKRTLKHLVNDFIQPIDQKSLPIQDIIKPYIGNIKGLDLLPGDLEIYDDFMVSEVLHKKALHLGKDNFEEVWTKLEQILVRGILDPVMKDYDFIILDCAPGYNLLTRSALVASDYYVLPAKPEPLSLIGIQLLERRINQLREIYKNENPLDLEMIGIVFTMSGNLLTGKYYRQVMRRVHEDFGETKIFKTRIPMDVNVSKAVDSFLPVLLTHPTSIGAKAFSQLTDEFMKKLQLIVEMKEQKNKLNLVNLD</sequence>
<dbReference type="SUPFAM" id="SSF52540">
    <property type="entry name" value="P-loop containing nucleoside triphosphate hydrolases"/>
    <property type="match status" value="1"/>
</dbReference>
<reference evidence="2 3" key="1">
    <citation type="submission" date="2021-03" db="EMBL/GenBank/DDBJ databases">
        <title>Metabolic Capacity of the Antarctic Cyanobacterium Phormidium pseudopriestleyi that Sustains Oxygenic Photosynthesis in the Presence of Hydrogen Sulfide.</title>
        <authorList>
            <person name="Lumian J.E."/>
            <person name="Jungblut A.D."/>
            <person name="Dillon M.L."/>
            <person name="Hawes I."/>
            <person name="Doran P.T."/>
            <person name="Mackey T.J."/>
            <person name="Dick G.J."/>
            <person name="Grettenberger C.L."/>
            <person name="Sumner D.Y."/>
        </authorList>
    </citation>
    <scope>NUCLEOTIDE SEQUENCE [LARGE SCALE GENOMIC DNA]</scope>
    <source>
        <strain evidence="2 3">FRX01</strain>
    </source>
</reference>
<evidence type="ECO:0000313" key="3">
    <source>
        <dbReference type="Proteomes" id="UP000664844"/>
    </source>
</evidence>
<dbReference type="Gene3D" id="3.40.50.300">
    <property type="entry name" value="P-loop containing nucleotide triphosphate hydrolases"/>
    <property type="match status" value="1"/>
</dbReference>
<dbReference type="InterPro" id="IPR025669">
    <property type="entry name" value="AAA_dom"/>
</dbReference>
<proteinExistence type="predicted"/>
<dbReference type="InterPro" id="IPR027417">
    <property type="entry name" value="P-loop_NTPase"/>
</dbReference>
<organism evidence="2 3">
    <name type="scientific">Phormidium pseudopriestleyi FRX01</name>
    <dbReference type="NCBI Taxonomy" id="1759528"/>
    <lineage>
        <taxon>Bacteria</taxon>
        <taxon>Bacillati</taxon>
        <taxon>Cyanobacteriota</taxon>
        <taxon>Cyanophyceae</taxon>
        <taxon>Oscillatoriophycideae</taxon>
        <taxon>Oscillatoriales</taxon>
        <taxon>Oscillatoriaceae</taxon>
        <taxon>Phormidium</taxon>
    </lineage>
</organism>
<evidence type="ECO:0000313" key="2">
    <source>
        <dbReference type="EMBL" id="MBO0350120.1"/>
    </source>
</evidence>
<gene>
    <name evidence="2" type="ORF">J0895_13555</name>
</gene>
<evidence type="ECO:0000259" key="1">
    <source>
        <dbReference type="Pfam" id="PF13614"/>
    </source>
</evidence>
<dbReference type="InterPro" id="IPR050678">
    <property type="entry name" value="DNA_Partitioning_ATPase"/>
</dbReference>
<dbReference type="EMBL" id="JAFLQW010000360">
    <property type="protein sequence ID" value="MBO0350120.1"/>
    <property type="molecule type" value="Genomic_DNA"/>
</dbReference>
<feature type="domain" description="AAA" evidence="1">
    <location>
        <begin position="4"/>
        <end position="206"/>
    </location>
</feature>
<accession>A0ABS3FSP2</accession>
<dbReference type="RefSeq" id="WP_207088615.1">
    <property type="nucleotide sequence ID" value="NZ_JAFLQW010000360.1"/>
</dbReference>
<dbReference type="Pfam" id="PF13614">
    <property type="entry name" value="AAA_31"/>
    <property type="match status" value="1"/>
</dbReference>
<dbReference type="Proteomes" id="UP000664844">
    <property type="component" value="Unassembled WGS sequence"/>
</dbReference>
<dbReference type="PANTHER" id="PTHR13696">
    <property type="entry name" value="P-LOOP CONTAINING NUCLEOSIDE TRIPHOSPHATE HYDROLASE"/>
    <property type="match status" value="1"/>
</dbReference>
<name>A0ABS3FSP2_9CYAN</name>
<keyword evidence="3" id="KW-1185">Reference proteome</keyword>